<feature type="domain" description="Single" evidence="4">
    <location>
        <begin position="35"/>
        <end position="102"/>
    </location>
</feature>
<feature type="signal peptide" evidence="3">
    <location>
        <begin position="1"/>
        <end position="19"/>
    </location>
</feature>
<organism evidence="5 6">
    <name type="scientific">Glossina palpalis gambiensis</name>
    <dbReference type="NCBI Taxonomy" id="67801"/>
    <lineage>
        <taxon>Eukaryota</taxon>
        <taxon>Metazoa</taxon>
        <taxon>Ecdysozoa</taxon>
        <taxon>Arthropoda</taxon>
        <taxon>Hexapoda</taxon>
        <taxon>Insecta</taxon>
        <taxon>Pterygota</taxon>
        <taxon>Neoptera</taxon>
        <taxon>Endopterygota</taxon>
        <taxon>Diptera</taxon>
        <taxon>Brachycera</taxon>
        <taxon>Muscomorpha</taxon>
        <taxon>Hippoboscoidea</taxon>
        <taxon>Glossinidae</taxon>
        <taxon>Glossina</taxon>
    </lineage>
</organism>
<dbReference type="EnsemblMetazoa" id="GPPI023770-RA">
    <property type="protein sequence ID" value="GPPI023770-PA"/>
    <property type="gene ID" value="GPPI023770"/>
</dbReference>
<reference evidence="5" key="2">
    <citation type="submission" date="2020-05" db="UniProtKB">
        <authorList>
            <consortium name="EnsemblMetazoa"/>
        </authorList>
    </citation>
    <scope>IDENTIFICATION</scope>
    <source>
        <strain evidence="5">IAEA</strain>
    </source>
</reference>
<dbReference type="Pfam" id="PF15430">
    <property type="entry name" value="SVWC"/>
    <property type="match status" value="1"/>
</dbReference>
<dbReference type="Proteomes" id="UP000092460">
    <property type="component" value="Unassembled WGS sequence"/>
</dbReference>
<dbReference type="GO" id="GO:0005576">
    <property type="term" value="C:extracellular region"/>
    <property type="evidence" value="ECO:0007669"/>
    <property type="project" value="UniProtKB-SubCell"/>
</dbReference>
<keyword evidence="3" id="KW-0732">Signal</keyword>
<accession>A0A1B0BA95</accession>
<keyword evidence="6" id="KW-1185">Reference proteome</keyword>
<protein>
    <recommendedName>
        <fullName evidence="4">Single domain-containing protein</fullName>
    </recommendedName>
</protein>
<keyword evidence="2" id="KW-0964">Secreted</keyword>
<evidence type="ECO:0000259" key="4">
    <source>
        <dbReference type="SMART" id="SM01318"/>
    </source>
</evidence>
<dbReference type="SMART" id="SM01318">
    <property type="entry name" value="SVWC"/>
    <property type="match status" value="1"/>
</dbReference>
<evidence type="ECO:0000313" key="5">
    <source>
        <dbReference type="EnsemblMetazoa" id="GPPI023770-PA"/>
    </source>
</evidence>
<feature type="chain" id="PRO_5008404670" description="Single domain-containing protein" evidence="3">
    <location>
        <begin position="20"/>
        <end position="105"/>
    </location>
</feature>
<evidence type="ECO:0000313" key="6">
    <source>
        <dbReference type="Proteomes" id="UP000092460"/>
    </source>
</evidence>
<dbReference type="EMBL" id="JXJN01010865">
    <property type="status" value="NOT_ANNOTATED_CDS"/>
    <property type="molecule type" value="Genomic_DNA"/>
</dbReference>
<sequence>MKLIIFEILSLALIPIILASRSIQFFQDPAHPGKCVIDRNIILSPGEEISTSDICGLIKCAHFGVALITGCITQGVHPTCKILGYVNRSAPFPLCCEKKILCWSD</sequence>
<dbReference type="VEuPathDB" id="VectorBase:GPPI023770"/>
<name>A0A1B0BA95_9MUSC</name>
<dbReference type="InterPro" id="IPR029277">
    <property type="entry name" value="SVWC_dom"/>
</dbReference>
<proteinExistence type="predicted"/>
<reference evidence="6" key="1">
    <citation type="submission" date="2015-01" db="EMBL/GenBank/DDBJ databases">
        <authorList>
            <person name="Aksoy S."/>
            <person name="Warren W."/>
            <person name="Wilson R.K."/>
        </authorList>
    </citation>
    <scope>NUCLEOTIDE SEQUENCE [LARGE SCALE GENOMIC DNA]</scope>
    <source>
        <strain evidence="6">IAEA</strain>
    </source>
</reference>
<evidence type="ECO:0000256" key="3">
    <source>
        <dbReference type="SAM" id="SignalP"/>
    </source>
</evidence>
<evidence type="ECO:0000256" key="2">
    <source>
        <dbReference type="ARBA" id="ARBA00022525"/>
    </source>
</evidence>
<comment type="subcellular location">
    <subcellularLocation>
        <location evidence="1">Secreted</location>
    </subcellularLocation>
</comment>
<evidence type="ECO:0000256" key="1">
    <source>
        <dbReference type="ARBA" id="ARBA00004613"/>
    </source>
</evidence>
<dbReference type="AlphaFoldDB" id="A0A1B0BA95"/>